<accession>A0A9D3ST12</accession>
<dbReference type="InterPro" id="IPR001611">
    <property type="entry name" value="Leu-rich_rpt"/>
</dbReference>
<dbReference type="Gene3D" id="3.80.10.10">
    <property type="entry name" value="Ribonuclease Inhibitor"/>
    <property type="match status" value="2"/>
</dbReference>
<dbReference type="InterPro" id="IPR050216">
    <property type="entry name" value="LRR_domain-containing"/>
</dbReference>
<evidence type="ECO:0000259" key="3">
    <source>
        <dbReference type="Pfam" id="PF23598"/>
    </source>
</evidence>
<dbReference type="Proteomes" id="UP000824219">
    <property type="component" value="Linkage Group LG01"/>
</dbReference>
<dbReference type="GO" id="GO:0005737">
    <property type="term" value="C:cytoplasm"/>
    <property type="evidence" value="ECO:0007669"/>
    <property type="project" value="TreeGrafter"/>
</dbReference>
<dbReference type="AlphaFoldDB" id="A0A9D3ST12"/>
<dbReference type="InterPro" id="IPR003591">
    <property type="entry name" value="Leu-rich_rpt_typical-subtyp"/>
</dbReference>
<proteinExistence type="predicted"/>
<keyword evidence="5" id="KW-1185">Reference proteome</keyword>
<dbReference type="EMBL" id="JAHKSW010000001">
    <property type="protein sequence ID" value="KAG7336291.1"/>
    <property type="molecule type" value="Genomic_DNA"/>
</dbReference>
<keyword evidence="2" id="KW-0677">Repeat</keyword>
<dbReference type="OrthoDB" id="1394818at2759"/>
<dbReference type="InterPro" id="IPR055414">
    <property type="entry name" value="LRR_R13L4/SHOC2-like"/>
</dbReference>
<dbReference type="PANTHER" id="PTHR48051:SF13">
    <property type="entry name" value="LEUCINE-RICH REPEAT-CONTAINING PROTEIN 30"/>
    <property type="match status" value="1"/>
</dbReference>
<organism evidence="4 5">
    <name type="scientific">Hemibagrus wyckioides</name>
    <dbReference type="NCBI Taxonomy" id="337641"/>
    <lineage>
        <taxon>Eukaryota</taxon>
        <taxon>Metazoa</taxon>
        <taxon>Chordata</taxon>
        <taxon>Craniata</taxon>
        <taxon>Vertebrata</taxon>
        <taxon>Euteleostomi</taxon>
        <taxon>Actinopterygii</taxon>
        <taxon>Neopterygii</taxon>
        <taxon>Teleostei</taxon>
        <taxon>Ostariophysi</taxon>
        <taxon>Siluriformes</taxon>
        <taxon>Bagridae</taxon>
        <taxon>Hemibagrus</taxon>
    </lineage>
</organism>
<comment type="caution">
    <text evidence="4">The sequence shown here is derived from an EMBL/GenBank/DDBJ whole genome shotgun (WGS) entry which is preliminary data.</text>
</comment>
<dbReference type="Pfam" id="PF23598">
    <property type="entry name" value="LRR_14"/>
    <property type="match status" value="1"/>
</dbReference>
<dbReference type="PRINTS" id="PR00019">
    <property type="entry name" value="LEURICHRPT"/>
</dbReference>
<dbReference type="SMART" id="SM00369">
    <property type="entry name" value="LRR_TYP"/>
    <property type="match status" value="6"/>
</dbReference>
<dbReference type="PROSITE" id="PS51450">
    <property type="entry name" value="LRR"/>
    <property type="match status" value="4"/>
</dbReference>
<dbReference type="PANTHER" id="PTHR48051">
    <property type="match status" value="1"/>
</dbReference>
<evidence type="ECO:0000256" key="2">
    <source>
        <dbReference type="ARBA" id="ARBA00022737"/>
    </source>
</evidence>
<dbReference type="InterPro" id="IPR025875">
    <property type="entry name" value="Leu-rich_rpt_4"/>
</dbReference>
<name>A0A9D3ST12_9TELE</name>
<gene>
    <name evidence="4" type="ORF">KOW79_000984</name>
</gene>
<evidence type="ECO:0000313" key="4">
    <source>
        <dbReference type="EMBL" id="KAG7336291.1"/>
    </source>
</evidence>
<evidence type="ECO:0000313" key="5">
    <source>
        <dbReference type="Proteomes" id="UP000824219"/>
    </source>
</evidence>
<dbReference type="InterPro" id="IPR032675">
    <property type="entry name" value="LRR_dom_sf"/>
</dbReference>
<feature type="domain" description="Disease resistance R13L4/SHOC-2-like LRR" evidence="3">
    <location>
        <begin position="59"/>
        <end position="143"/>
    </location>
</feature>
<evidence type="ECO:0000256" key="1">
    <source>
        <dbReference type="ARBA" id="ARBA00022614"/>
    </source>
</evidence>
<dbReference type="SUPFAM" id="SSF52058">
    <property type="entry name" value="L domain-like"/>
    <property type="match status" value="1"/>
</dbReference>
<dbReference type="Pfam" id="PF12799">
    <property type="entry name" value="LRR_4"/>
    <property type="match status" value="1"/>
</dbReference>
<protein>
    <recommendedName>
        <fullName evidence="3">Disease resistance R13L4/SHOC-2-like LRR domain-containing protein</fullName>
    </recommendedName>
</protein>
<dbReference type="SMART" id="SM00364">
    <property type="entry name" value="LRR_BAC"/>
    <property type="match status" value="7"/>
</dbReference>
<reference evidence="4 5" key="1">
    <citation type="submission" date="2021-06" db="EMBL/GenBank/DDBJ databases">
        <title>Chromosome-level genome assembly of the red-tail catfish (Hemibagrus wyckioides).</title>
        <authorList>
            <person name="Shao F."/>
        </authorList>
    </citation>
    <scope>NUCLEOTIDE SEQUENCE [LARGE SCALE GENOMIC DNA]</scope>
    <source>
        <strain evidence="4">EC202008001</strain>
        <tissue evidence="4">Blood</tissue>
    </source>
</reference>
<sequence length="362" mass="40544">MGGKKSKEPTSKDMKLVGRKNAACEETLTSSDRIRKHIVMQFGYNVLSLARQGMIAPPEELWELTELQKLNLSLNCLCFLPSSVELLQNLVVLNLWGNQLTSLPPEIGQLRNLKVLFAYHNHMTDVPEELGSCTKLEVLSLANNQLTSLPDNLSALTNLQKLNLSHNNIVYIPACVYAMKKLVFLHVACNRLENIAEHIQALADLKILIVEENCIHCLPKMLCYLTKLELLNVDYNDIQNVPAEMHQLNRLQKLASHPLDKGLHIIHNPLLKPIKEVLDGVPGLEGMFKVPRSMLNKGHQLGSCAKQALDFFSFCAALSSFGTVCEPADSVTLTLVVHNLFLNAPREEELQLYLASTIFYKC</sequence>
<keyword evidence="1" id="KW-0433">Leucine-rich repeat</keyword>